<dbReference type="GO" id="GO:0005886">
    <property type="term" value="C:plasma membrane"/>
    <property type="evidence" value="ECO:0007669"/>
    <property type="project" value="UniProtKB-SubCell"/>
</dbReference>
<feature type="transmembrane region" description="Helical" evidence="7">
    <location>
        <begin position="168"/>
        <end position="190"/>
    </location>
</feature>
<dbReference type="Gene3D" id="1.10.3720.10">
    <property type="entry name" value="MetI-like"/>
    <property type="match status" value="1"/>
</dbReference>
<reference evidence="10" key="1">
    <citation type="submission" date="2018-05" db="EMBL/GenBank/DDBJ databases">
        <authorList>
            <person name="Li Y."/>
        </authorList>
    </citation>
    <scope>NUCLEOTIDE SEQUENCE [LARGE SCALE GENOMIC DNA]</scope>
    <source>
        <strain evidence="10">sk1b4</strain>
    </source>
</reference>
<comment type="similarity">
    <text evidence="7">Belongs to the binding-protein-dependent transport system permease family.</text>
</comment>
<dbReference type="PROSITE" id="PS50928">
    <property type="entry name" value="ABC_TM1"/>
    <property type="match status" value="1"/>
</dbReference>
<evidence type="ECO:0000256" key="3">
    <source>
        <dbReference type="ARBA" id="ARBA00022475"/>
    </source>
</evidence>
<comment type="caution">
    <text evidence="9">The sequence shown here is derived from an EMBL/GenBank/DDBJ whole genome shotgun (WGS) entry which is preliminary data.</text>
</comment>
<keyword evidence="5 7" id="KW-1133">Transmembrane helix</keyword>
<organism evidence="9 10">
    <name type="scientific">Ancrocorticia populi</name>
    <dbReference type="NCBI Taxonomy" id="2175228"/>
    <lineage>
        <taxon>Bacteria</taxon>
        <taxon>Bacillati</taxon>
        <taxon>Actinomycetota</taxon>
        <taxon>Actinomycetes</taxon>
        <taxon>Actinomycetales</taxon>
        <taxon>Actinomycetaceae</taxon>
        <taxon>Ancrocorticia</taxon>
    </lineage>
</organism>
<dbReference type="Pfam" id="PF00528">
    <property type="entry name" value="BPD_transp_1"/>
    <property type="match status" value="1"/>
</dbReference>
<dbReference type="OrthoDB" id="3173654at2"/>
<evidence type="ECO:0000256" key="5">
    <source>
        <dbReference type="ARBA" id="ARBA00022989"/>
    </source>
</evidence>
<keyword evidence="4 7" id="KW-0812">Transmembrane</keyword>
<keyword evidence="10" id="KW-1185">Reference proteome</keyword>
<evidence type="ECO:0000256" key="4">
    <source>
        <dbReference type="ARBA" id="ARBA00022692"/>
    </source>
</evidence>
<keyword evidence="2 7" id="KW-0813">Transport</keyword>
<dbReference type="GO" id="GO:0055085">
    <property type="term" value="P:transmembrane transport"/>
    <property type="evidence" value="ECO:0007669"/>
    <property type="project" value="InterPro"/>
</dbReference>
<keyword evidence="3" id="KW-1003">Cell membrane</keyword>
<feature type="transmembrane region" description="Helical" evidence="7">
    <location>
        <begin position="89"/>
        <end position="109"/>
    </location>
</feature>
<dbReference type="InterPro" id="IPR035906">
    <property type="entry name" value="MetI-like_sf"/>
</dbReference>
<dbReference type="Proteomes" id="UP000245283">
    <property type="component" value="Unassembled WGS sequence"/>
</dbReference>
<dbReference type="SUPFAM" id="SSF161098">
    <property type="entry name" value="MetI-like"/>
    <property type="match status" value="1"/>
</dbReference>
<dbReference type="EMBL" id="QETB01000001">
    <property type="protein sequence ID" value="PWF27756.1"/>
    <property type="molecule type" value="Genomic_DNA"/>
</dbReference>
<keyword evidence="6 7" id="KW-0472">Membrane</keyword>
<evidence type="ECO:0000259" key="8">
    <source>
        <dbReference type="PROSITE" id="PS50928"/>
    </source>
</evidence>
<dbReference type="PANTHER" id="PTHR30151:SF0">
    <property type="entry name" value="ABC TRANSPORTER PERMEASE PROTEIN MJ0413-RELATED"/>
    <property type="match status" value="1"/>
</dbReference>
<protein>
    <submittedName>
        <fullName evidence="9">ABC transporter permease</fullName>
    </submittedName>
</protein>
<evidence type="ECO:0000256" key="2">
    <source>
        <dbReference type="ARBA" id="ARBA00022448"/>
    </source>
</evidence>
<evidence type="ECO:0000256" key="7">
    <source>
        <dbReference type="RuleBase" id="RU363032"/>
    </source>
</evidence>
<evidence type="ECO:0000313" key="10">
    <source>
        <dbReference type="Proteomes" id="UP000245283"/>
    </source>
</evidence>
<feature type="transmembrane region" description="Helical" evidence="7">
    <location>
        <begin position="115"/>
        <end position="131"/>
    </location>
</feature>
<feature type="transmembrane region" description="Helical" evidence="7">
    <location>
        <begin position="210"/>
        <end position="232"/>
    </location>
</feature>
<sequence>MLGMLGALSAIAIWWFASSSSNQIYFPPLPDVSTSVWEYWLAGEGRSNLTSSLTNLAIGLGCGIVAGIVVGLIIGQIRLVRTGLTPPFEFIRAIPATALIPFAMVIFGLGDSMKIFIIALGTFFPVLLNVIDGARSIPRESHDTARSFGITGLTKQLNVVLPAVTPRAVAGITVAIPLSLVLVVTSEMTGSSEGIGYFLVTAQNSFNQTAVWGVIIILGLLGTVLTSIFGLIERRLLAWDRGLNGRDQL</sequence>
<evidence type="ECO:0000256" key="6">
    <source>
        <dbReference type="ARBA" id="ARBA00023136"/>
    </source>
</evidence>
<feature type="transmembrane region" description="Helical" evidence="7">
    <location>
        <begin position="56"/>
        <end position="77"/>
    </location>
</feature>
<dbReference type="PANTHER" id="PTHR30151">
    <property type="entry name" value="ALKANE SULFONATE ABC TRANSPORTER-RELATED, MEMBRANE SUBUNIT"/>
    <property type="match status" value="1"/>
</dbReference>
<proteinExistence type="inferred from homology"/>
<accession>A0A2V1K8H2</accession>
<dbReference type="InterPro" id="IPR000515">
    <property type="entry name" value="MetI-like"/>
</dbReference>
<name>A0A2V1K8H2_9ACTO</name>
<evidence type="ECO:0000313" key="9">
    <source>
        <dbReference type="EMBL" id="PWF27756.1"/>
    </source>
</evidence>
<evidence type="ECO:0000256" key="1">
    <source>
        <dbReference type="ARBA" id="ARBA00004651"/>
    </source>
</evidence>
<gene>
    <name evidence="9" type="ORF">DD236_01715</name>
</gene>
<dbReference type="AlphaFoldDB" id="A0A2V1K8H2"/>
<comment type="subcellular location">
    <subcellularLocation>
        <location evidence="1 7">Cell membrane</location>
        <topology evidence="1 7">Multi-pass membrane protein</topology>
    </subcellularLocation>
</comment>
<feature type="domain" description="ABC transmembrane type-1" evidence="8">
    <location>
        <begin position="49"/>
        <end position="233"/>
    </location>
</feature>
<dbReference type="CDD" id="cd06261">
    <property type="entry name" value="TM_PBP2"/>
    <property type="match status" value="1"/>
</dbReference>